<feature type="compositionally biased region" description="Basic and acidic residues" evidence="1">
    <location>
        <begin position="850"/>
        <end position="870"/>
    </location>
</feature>
<feature type="compositionally biased region" description="Polar residues" evidence="1">
    <location>
        <begin position="840"/>
        <end position="849"/>
    </location>
</feature>
<dbReference type="GO" id="GO:0007141">
    <property type="term" value="P:male meiosis I"/>
    <property type="evidence" value="ECO:0007669"/>
    <property type="project" value="TreeGrafter"/>
</dbReference>
<dbReference type="GO" id="GO:0005737">
    <property type="term" value="C:cytoplasm"/>
    <property type="evidence" value="ECO:0007669"/>
    <property type="project" value="TreeGrafter"/>
</dbReference>
<accession>A0A8C3ECL8</accession>
<dbReference type="RefSeq" id="XP_031989134.1">
    <property type="nucleotide sequence ID" value="XM_032133243.1"/>
</dbReference>
<feature type="compositionally biased region" description="Basic and acidic residues" evidence="1">
    <location>
        <begin position="473"/>
        <end position="482"/>
    </location>
</feature>
<dbReference type="Proteomes" id="UP000694553">
    <property type="component" value="Unassembled WGS sequence"/>
</dbReference>
<dbReference type="InterPro" id="IPR027963">
    <property type="entry name" value="MEIOC"/>
</dbReference>
<organism evidence="2 3">
    <name type="scientific">Corvus moneduloides</name>
    <name type="common">New Caledonian crow</name>
    <dbReference type="NCBI Taxonomy" id="1196302"/>
    <lineage>
        <taxon>Eukaryota</taxon>
        <taxon>Metazoa</taxon>
        <taxon>Chordata</taxon>
        <taxon>Craniata</taxon>
        <taxon>Vertebrata</taxon>
        <taxon>Euteleostomi</taxon>
        <taxon>Archelosauria</taxon>
        <taxon>Archosauria</taxon>
        <taxon>Dinosauria</taxon>
        <taxon>Saurischia</taxon>
        <taxon>Theropoda</taxon>
        <taxon>Coelurosauria</taxon>
        <taxon>Aves</taxon>
        <taxon>Neognathae</taxon>
        <taxon>Neoaves</taxon>
        <taxon>Telluraves</taxon>
        <taxon>Australaves</taxon>
        <taxon>Passeriformes</taxon>
        <taxon>Corvoidea</taxon>
        <taxon>Corvidae</taxon>
        <taxon>Corvus</taxon>
    </lineage>
</organism>
<dbReference type="OMA" id="QFNMFRK"/>
<accession>A0A8U7MJQ5</accession>
<dbReference type="PANTHER" id="PTHR33861">
    <property type="entry name" value="PROTEIN CBG18333"/>
    <property type="match status" value="1"/>
</dbReference>
<dbReference type="PANTHER" id="PTHR33861:SF4">
    <property type="entry name" value="MEIOSIS-SPECIFIC COILED-COIL DOMAIN-CONTAINING PROTEIN MEIOC"/>
    <property type="match status" value="1"/>
</dbReference>
<proteinExistence type="predicted"/>
<dbReference type="GO" id="GO:0005634">
    <property type="term" value="C:nucleus"/>
    <property type="evidence" value="ECO:0007669"/>
    <property type="project" value="TreeGrafter"/>
</dbReference>
<protein>
    <submittedName>
        <fullName evidence="2">Uncharacterized protein</fullName>
    </submittedName>
</protein>
<reference evidence="3" key="1">
    <citation type="submission" date="2019-10" db="EMBL/GenBank/DDBJ databases">
        <title>Corvus moneduloides (New Caledonian crow) genome, bCorMon1, primary haplotype.</title>
        <authorList>
            <person name="Rutz C."/>
            <person name="Fungtammasan C."/>
            <person name="Mountcastle J."/>
            <person name="Formenti G."/>
            <person name="Chow W."/>
            <person name="Howe K."/>
            <person name="Steele M.P."/>
            <person name="Fernandes J."/>
            <person name="Gilbert M.T.P."/>
            <person name="Fedrigo O."/>
            <person name="Jarvis E.D."/>
            <person name="Gemmell N."/>
        </authorList>
    </citation>
    <scope>NUCLEOTIDE SEQUENCE [LARGE SCALE GENOMIC DNA]</scope>
</reference>
<feature type="region of interest" description="Disordered" evidence="1">
    <location>
        <begin position="819"/>
        <end position="870"/>
    </location>
</feature>
<feature type="compositionally biased region" description="Polar residues" evidence="1">
    <location>
        <begin position="164"/>
        <end position="182"/>
    </location>
</feature>
<sequence length="870" mass="96356">MDTQLFSPFLGAVPSPPTPLESSRLCSNWPGCAEDPGSQTAFQECPKKRAPISLSYSGSGPDMFGLVSSILEEPNKPEPATDWNSLSRLFPPVWTPDLGSNGEFPGLPAQHSVPNKDFPNLLGTSCLQEPLQEPPDVEMLRRGLGDLQLIESWLSPRAPPDNALRNTYPENSSLQNTTTTAPQEGFSFPNGSCNQHLCTYDHGGVNRDCEKCGSNFSPFYPRNRMKESPSIQKELWKSERARGKALKNYPQGQTKYSPDLSNQPVDNSWDKVPQDSHLFSKRYENFTAAPKLQSSVHPSLHFLNQPLKENHFSGGTGRKPQETHVPNGHRGFTLGDVFNNNNNNECTVNLGPKESSHQVAEYDLSVKNVQNGSYSSYQGGVWLDGKSLAAASDAPYGIQMATSPQSSSGVSTMSGGSPTHQPLTQPSYYSQLLPALPPRKGGRLQTSNGVSNHLGVPRFVSESQKQVRPIGRSQEDAGINKDGRRKFPVRCSPDWFVQQKAAGEDPEKYQRFPKKQSQENGNKEDRRGRRNWIPHLGSAAPNHQPFSAFPKKHEQNGASLSDFINPSLLPPFPLMSDFKQNPSFPLFNHQLFSSGNNFNFPPPPFPFSDLVDLFHYDDFNPLSPFISDLFPGEIPAPYFAFPTPFNKFRPPRSRSGPANELHIRLEECYEQWRALEKERKKTEADLARHFPGQRICSSSSSPVSQLPANPSRVDRLIVDQCRERARVLTLIGKMERLGGAPVHGNISRALELHLEAIQVTQARRRDEMVNAANPQSHGVPRYNSEKDVLALAAALRALAGATRRARTALWCALQVTLPKTPPAGPEKQQPLLQGALQELCPSSTSTQEKSSVEHESRGSEKAEEATRVLE</sequence>
<dbReference type="RefSeq" id="XP_031989039.1">
    <property type="nucleotide sequence ID" value="XM_032133148.1"/>
</dbReference>
<dbReference type="Pfam" id="PF15189">
    <property type="entry name" value="MEIOC"/>
    <property type="match status" value="1"/>
</dbReference>
<name>A0A8C3ECL8_CORMO</name>
<dbReference type="GO" id="GO:0048255">
    <property type="term" value="P:mRNA stabilization"/>
    <property type="evidence" value="ECO:0007669"/>
    <property type="project" value="TreeGrafter"/>
</dbReference>
<reference evidence="2" key="2">
    <citation type="submission" date="2025-08" db="UniProtKB">
        <authorList>
            <consortium name="Ensembl"/>
        </authorList>
    </citation>
    <scope>IDENTIFICATION</scope>
</reference>
<feature type="region of interest" description="Disordered" evidence="1">
    <location>
        <begin position="462"/>
        <end position="529"/>
    </location>
</feature>
<evidence type="ECO:0000313" key="3">
    <source>
        <dbReference type="Proteomes" id="UP000694553"/>
    </source>
</evidence>
<dbReference type="Ensembl" id="ENSCMUT00000018758.2">
    <property type="protein sequence ID" value="ENSCMUP00000017481.2"/>
    <property type="gene ID" value="ENSCMUG00000010817.2"/>
</dbReference>
<dbReference type="RefSeq" id="XP_031988852.1">
    <property type="nucleotide sequence ID" value="XM_032132961.1"/>
</dbReference>
<gene>
    <name evidence="2" type="primary">LOC116455239</name>
</gene>
<evidence type="ECO:0000313" key="2">
    <source>
        <dbReference type="Ensembl" id="ENSCMUP00000017481.2"/>
    </source>
</evidence>
<feature type="region of interest" description="Disordered" evidence="1">
    <location>
        <begin position="242"/>
        <end position="267"/>
    </location>
</feature>
<dbReference type="GO" id="GO:0007144">
    <property type="term" value="P:female meiosis I"/>
    <property type="evidence" value="ECO:0007669"/>
    <property type="project" value="TreeGrafter"/>
</dbReference>
<feature type="compositionally biased region" description="Polar residues" evidence="1">
    <location>
        <begin position="250"/>
        <end position="266"/>
    </location>
</feature>
<evidence type="ECO:0000256" key="1">
    <source>
        <dbReference type="SAM" id="MobiDB-lite"/>
    </source>
</evidence>
<keyword evidence="3" id="KW-1185">Reference proteome</keyword>
<feature type="region of interest" description="Disordered" evidence="1">
    <location>
        <begin position="158"/>
        <end position="183"/>
    </location>
</feature>
<dbReference type="RefSeq" id="XP_031988767.1">
    <property type="nucleotide sequence ID" value="XM_032132876.1"/>
</dbReference>
<dbReference type="OrthoDB" id="5978002at2759"/>
<dbReference type="AlphaFoldDB" id="A0A8C3ECL8"/>
<dbReference type="GeneID" id="116455239"/>
<reference evidence="2" key="3">
    <citation type="submission" date="2025-09" db="UniProtKB">
        <authorList>
            <consortium name="Ensembl"/>
        </authorList>
    </citation>
    <scope>IDENTIFICATION</scope>
</reference>
<dbReference type="RefSeq" id="XP_031988944.1">
    <property type="nucleotide sequence ID" value="XM_032133053.1"/>
</dbReference>